<reference evidence="11" key="1">
    <citation type="journal article" date="2011" name="BMC Genomics">
        <title>Complete genome sequence of the filamentous anoxygenic phototrophic bacterium Chloroflexus aurantiacus.</title>
        <authorList>
            <person name="Tang K.H."/>
            <person name="Barry K."/>
            <person name="Chertkov O."/>
            <person name="Dalin E."/>
            <person name="Han C.S."/>
            <person name="Hauser L.J."/>
            <person name="Honchak B.M."/>
            <person name="Karbach L.E."/>
            <person name="Land M.L."/>
            <person name="Lapidus A."/>
            <person name="Larimer F.W."/>
            <person name="Mikhailova N."/>
            <person name="Pitluck S."/>
            <person name="Pierson B.K."/>
            <person name="Blankenship R.E."/>
        </authorList>
    </citation>
    <scope>NUCLEOTIDE SEQUENCE [LARGE SCALE GENOMIC DNA]</scope>
    <source>
        <strain evidence="11">ATCC 29366 / DSM 635 / J-10-fl</strain>
    </source>
</reference>
<dbReference type="GO" id="GO:0005886">
    <property type="term" value="C:plasma membrane"/>
    <property type="evidence" value="ECO:0007669"/>
    <property type="project" value="UniProtKB-SubCell"/>
</dbReference>
<evidence type="ECO:0000313" key="11">
    <source>
        <dbReference type="Proteomes" id="UP000002008"/>
    </source>
</evidence>
<feature type="transmembrane region" description="Helical" evidence="8">
    <location>
        <begin position="243"/>
        <end position="261"/>
    </location>
</feature>
<dbReference type="eggNOG" id="COG1845">
    <property type="taxonomic scope" value="Bacteria"/>
</dbReference>
<keyword evidence="4 8" id="KW-1133">Transmembrane helix</keyword>
<keyword evidence="5 8" id="KW-0472">Membrane</keyword>
<dbReference type="InterPro" id="IPR024791">
    <property type="entry name" value="Cyt_c/ubiquinol_Oxase_su3"/>
</dbReference>
<evidence type="ECO:0000256" key="8">
    <source>
        <dbReference type="SAM" id="Phobius"/>
    </source>
</evidence>
<keyword evidence="11" id="KW-1185">Reference proteome</keyword>
<dbReference type="PANTHER" id="PTHR11403:SF6">
    <property type="entry name" value="NITRIC OXIDE REDUCTASE SUBUNIT E"/>
    <property type="match status" value="1"/>
</dbReference>
<dbReference type="PATRIC" id="fig|324602.8.peg.2426"/>
<dbReference type="FunCoup" id="A9WF40">
    <property type="interactions" value="169"/>
</dbReference>
<dbReference type="EnsemblBacteria" id="ABY35355">
    <property type="protein sequence ID" value="ABY35355"/>
    <property type="gene ID" value="Caur_2143"/>
</dbReference>
<dbReference type="HOGENOM" id="CLU_044071_1_0_0"/>
<dbReference type="STRING" id="324602.Caur_2143"/>
<dbReference type="PROSITE" id="PS50253">
    <property type="entry name" value="COX3"/>
    <property type="match status" value="1"/>
</dbReference>
<dbReference type="Gene3D" id="1.20.120.80">
    <property type="entry name" value="Cytochrome c oxidase, subunit III, four-helix bundle"/>
    <property type="match status" value="1"/>
</dbReference>
<feature type="transmembrane region" description="Helical" evidence="8">
    <location>
        <begin position="195"/>
        <end position="223"/>
    </location>
</feature>
<keyword evidence="3 6" id="KW-0812">Transmembrane</keyword>
<dbReference type="AlphaFoldDB" id="A9WF40"/>
<dbReference type="GO" id="GO:0019646">
    <property type="term" value="P:aerobic electron transport chain"/>
    <property type="evidence" value="ECO:0007669"/>
    <property type="project" value="InterPro"/>
</dbReference>
<dbReference type="GO" id="GO:0009060">
    <property type="term" value="P:aerobic respiration"/>
    <property type="evidence" value="ECO:0000318"/>
    <property type="project" value="GO_Central"/>
</dbReference>
<evidence type="ECO:0000313" key="10">
    <source>
        <dbReference type="EMBL" id="ABY35355.1"/>
    </source>
</evidence>
<dbReference type="InterPro" id="IPR000298">
    <property type="entry name" value="Cyt_c_oxidase-like_su3"/>
</dbReference>
<feature type="transmembrane region" description="Helical" evidence="8">
    <location>
        <begin position="69"/>
        <end position="94"/>
    </location>
</feature>
<dbReference type="EMBL" id="CP000909">
    <property type="protein sequence ID" value="ABY35355.1"/>
    <property type="molecule type" value="Genomic_DNA"/>
</dbReference>
<comment type="subcellular location">
    <subcellularLocation>
        <location evidence="6">Cell membrane</location>
        <topology evidence="6">Multi-pass membrane protein</topology>
    </subcellularLocation>
    <subcellularLocation>
        <location evidence="1">Membrane</location>
        <topology evidence="1">Multi-pass membrane protein</topology>
    </subcellularLocation>
</comment>
<dbReference type="SUPFAM" id="SSF81452">
    <property type="entry name" value="Cytochrome c oxidase subunit III-like"/>
    <property type="match status" value="1"/>
</dbReference>
<dbReference type="InterPro" id="IPR035973">
    <property type="entry name" value="Cyt_c_oxidase_su3-like_sf"/>
</dbReference>
<evidence type="ECO:0000256" key="5">
    <source>
        <dbReference type="ARBA" id="ARBA00023136"/>
    </source>
</evidence>
<dbReference type="InterPro" id="IPR013833">
    <property type="entry name" value="Cyt_c_oxidase_su3_a-hlx"/>
</dbReference>
<evidence type="ECO:0000256" key="2">
    <source>
        <dbReference type="ARBA" id="ARBA00010581"/>
    </source>
</evidence>
<dbReference type="Proteomes" id="UP000002008">
    <property type="component" value="Chromosome"/>
</dbReference>
<accession>A9WF40</accession>
<feature type="region of interest" description="Disordered" evidence="7">
    <location>
        <begin position="1"/>
        <end position="25"/>
    </location>
</feature>
<evidence type="ECO:0000259" key="9">
    <source>
        <dbReference type="PROSITE" id="PS50253"/>
    </source>
</evidence>
<dbReference type="PANTHER" id="PTHR11403">
    <property type="entry name" value="CYTOCHROME C OXIDASE SUBUNIT III"/>
    <property type="match status" value="1"/>
</dbReference>
<evidence type="ECO:0000256" key="1">
    <source>
        <dbReference type="ARBA" id="ARBA00004141"/>
    </source>
</evidence>
<dbReference type="Pfam" id="PF00510">
    <property type="entry name" value="COX3"/>
    <property type="match status" value="2"/>
</dbReference>
<protein>
    <submittedName>
        <fullName evidence="10">Cytochrome c oxidase subunit III</fullName>
    </submittedName>
</protein>
<evidence type="ECO:0000256" key="4">
    <source>
        <dbReference type="ARBA" id="ARBA00022989"/>
    </source>
</evidence>
<feature type="transmembrane region" description="Helical" evidence="8">
    <location>
        <begin position="34"/>
        <end position="57"/>
    </location>
</feature>
<comment type="similarity">
    <text evidence="2 6">Belongs to the cytochrome c oxidase subunit 3 family.</text>
</comment>
<dbReference type="InParanoid" id="A9WF40"/>
<gene>
    <name evidence="10" type="ordered locus">Caur_2143</name>
</gene>
<feature type="compositionally biased region" description="Basic and acidic residues" evidence="7">
    <location>
        <begin position="1"/>
        <end position="17"/>
    </location>
</feature>
<sequence>MATITHEEAHAHTHGPELQHQFETPEQQKEAATLGMWAFLVTEIMLFGGIFMAYIVYRWAFPEAWEESAALLNTPLATVNTVVLLVSSLTVALAVNAAEEGNKRRLLTMLVLTMLLGVTFLVIKGYEYSEKFAHCAGAKDPISWITGTDLHESHECLVPGRSFLFPAEHGTAGATHGASAGHGASTGLMQSGHQLFFFLYFCATGLHAIHMLIGLGVMGTITVMALRDRFSPTYFTPVEIGGLYWHLIDIIWVFLFPLFYLV</sequence>
<feature type="domain" description="Heme-copper oxidase subunit III family profile" evidence="9">
    <location>
        <begin position="34"/>
        <end position="262"/>
    </location>
</feature>
<organism evidence="10 11">
    <name type="scientific">Chloroflexus aurantiacus (strain ATCC 29366 / DSM 635 / J-10-fl)</name>
    <dbReference type="NCBI Taxonomy" id="324602"/>
    <lineage>
        <taxon>Bacteria</taxon>
        <taxon>Bacillati</taxon>
        <taxon>Chloroflexota</taxon>
        <taxon>Chloroflexia</taxon>
        <taxon>Chloroflexales</taxon>
        <taxon>Chloroflexineae</taxon>
        <taxon>Chloroflexaceae</taxon>
        <taxon>Chloroflexus</taxon>
    </lineage>
</organism>
<dbReference type="RefSeq" id="WP_012258009.1">
    <property type="nucleotide sequence ID" value="NC_010175.1"/>
</dbReference>
<name>A9WF40_CHLAA</name>
<feature type="transmembrane region" description="Helical" evidence="8">
    <location>
        <begin position="106"/>
        <end position="123"/>
    </location>
</feature>
<evidence type="ECO:0000256" key="7">
    <source>
        <dbReference type="SAM" id="MobiDB-lite"/>
    </source>
</evidence>
<dbReference type="GO" id="GO:0004129">
    <property type="term" value="F:cytochrome-c oxidase activity"/>
    <property type="evidence" value="ECO:0007669"/>
    <property type="project" value="InterPro"/>
</dbReference>
<dbReference type="KEGG" id="cau:Caur_2143"/>
<proteinExistence type="inferred from homology"/>
<evidence type="ECO:0000256" key="3">
    <source>
        <dbReference type="ARBA" id="ARBA00022692"/>
    </source>
</evidence>
<evidence type="ECO:0000256" key="6">
    <source>
        <dbReference type="RuleBase" id="RU003376"/>
    </source>
</evidence>